<protein>
    <submittedName>
        <fullName evidence="1">Sporulation protein</fullName>
    </submittedName>
</protein>
<evidence type="ECO:0000313" key="2">
    <source>
        <dbReference type="Proteomes" id="UP001272987"/>
    </source>
</evidence>
<dbReference type="InterPro" id="IPR011990">
    <property type="entry name" value="TPR-like_helical_dom_sf"/>
</dbReference>
<accession>A0ABU4ME97</accession>
<dbReference type="EMBL" id="JARAWP010000055">
    <property type="protein sequence ID" value="MDX3025797.1"/>
    <property type="molecule type" value="Genomic_DNA"/>
</dbReference>
<organism evidence="1 2">
    <name type="scientific">Streptomyces acidiscabies</name>
    <dbReference type="NCBI Taxonomy" id="42234"/>
    <lineage>
        <taxon>Bacteria</taxon>
        <taxon>Bacillati</taxon>
        <taxon>Actinomycetota</taxon>
        <taxon>Actinomycetes</taxon>
        <taxon>Kitasatosporales</taxon>
        <taxon>Streptomycetaceae</taxon>
        <taxon>Streptomyces</taxon>
    </lineage>
</organism>
<name>A0ABU4ME97_9ACTN</name>
<reference evidence="1 2" key="1">
    <citation type="journal article" date="2023" name="Microb. Genom.">
        <title>Mesoterricola silvestris gen. nov., sp. nov., Mesoterricola sediminis sp. nov., Geothrix oryzae sp. nov., Geothrix edaphica sp. nov., Geothrix rubra sp. nov., and Geothrix limicola sp. nov., six novel members of Acidobacteriota isolated from soils.</title>
        <authorList>
            <person name="Weisberg A.J."/>
            <person name="Pearce E."/>
            <person name="Kramer C.G."/>
            <person name="Chang J.H."/>
            <person name="Clarke C.R."/>
        </authorList>
    </citation>
    <scope>NUCLEOTIDE SEQUENCE [LARGE SCALE GENOMIC DNA]</scope>
    <source>
        <strain evidence="1 2">NB05-1H</strain>
    </source>
</reference>
<sequence>MTREEHPAETANTALAELIETAGISRHALARRVNALAEEAGHTRSYTQTSVRNWEQRGMVPKPPVPRFIAQALAERLGRPVDPAEIGMPETRKNTEDVGLEFPRDTRTAVYTATRFWSTVHRRKVLTGAFAVGACTTPLTRWLAVPADPDAAHHGRRRVGREDLDALWTAAASAQRQDSRFGGGTREASRVDRILREHAIPLLHGGYTDAVGRELYAGTAELARVAGWSALDMGRHALAQRHFIQALRMAKAAGSMNVGCHVLTNLALQTTLRGYPDAAVDMAQGAYDRARHRAAPRVLAFAKLIEARAHARLGDARAAAAALADSERLLERADTAPGNEPSWIGYYGPPRMAADAVEIHRDLHLPDAALRWNDRAAPMSASDFTRSVGMRMTLVASAHLQRGDLDRALADGHRAVVILSGVRSARATDYLTNVVRSLAPWHRDPKVAGFSHRARQAIALSTTGTV</sequence>
<comment type="caution">
    <text evidence="1">The sequence shown here is derived from an EMBL/GenBank/DDBJ whole genome shotgun (WGS) entry which is preliminary data.</text>
</comment>
<gene>
    <name evidence="1" type="ORF">PV666_49250</name>
</gene>
<dbReference type="SUPFAM" id="SSF48452">
    <property type="entry name" value="TPR-like"/>
    <property type="match status" value="1"/>
</dbReference>
<dbReference type="Proteomes" id="UP001272987">
    <property type="component" value="Unassembled WGS sequence"/>
</dbReference>
<evidence type="ECO:0000313" key="1">
    <source>
        <dbReference type="EMBL" id="MDX3025797.1"/>
    </source>
</evidence>
<dbReference type="RefSeq" id="WP_319167718.1">
    <property type="nucleotide sequence ID" value="NZ_JARAWP010000055.1"/>
</dbReference>
<keyword evidence="2" id="KW-1185">Reference proteome</keyword>
<proteinExistence type="predicted"/>